<evidence type="ECO:0000313" key="1">
    <source>
        <dbReference type="EMBL" id="GAH31369.1"/>
    </source>
</evidence>
<name>X1FPR0_9ZZZZ</name>
<proteinExistence type="predicted"/>
<comment type="caution">
    <text evidence="1">The sequence shown here is derived from an EMBL/GenBank/DDBJ whole genome shotgun (WGS) entry which is preliminary data.</text>
</comment>
<reference evidence="1" key="1">
    <citation type="journal article" date="2014" name="Front. Microbiol.">
        <title>High frequency of phylogenetically diverse reductive dehalogenase-homologous genes in deep subseafloor sedimentary metagenomes.</title>
        <authorList>
            <person name="Kawai M."/>
            <person name="Futagami T."/>
            <person name="Toyoda A."/>
            <person name="Takaki Y."/>
            <person name="Nishi S."/>
            <person name="Hori S."/>
            <person name="Arai W."/>
            <person name="Tsubouchi T."/>
            <person name="Morono Y."/>
            <person name="Uchiyama I."/>
            <person name="Ito T."/>
            <person name="Fujiyama A."/>
            <person name="Inagaki F."/>
            <person name="Takami H."/>
        </authorList>
    </citation>
    <scope>NUCLEOTIDE SEQUENCE</scope>
    <source>
        <strain evidence="1">Expedition CK06-06</strain>
    </source>
</reference>
<feature type="non-terminal residue" evidence="1">
    <location>
        <position position="57"/>
    </location>
</feature>
<sequence>MDKKEWEEYEKIYEDNPHKVEMDKFTKLLQKQSTRFINFLVKQKPDEEGWTDYTRLN</sequence>
<dbReference type="EMBL" id="BARU01014087">
    <property type="protein sequence ID" value="GAH31369.1"/>
    <property type="molecule type" value="Genomic_DNA"/>
</dbReference>
<organism evidence="1">
    <name type="scientific">marine sediment metagenome</name>
    <dbReference type="NCBI Taxonomy" id="412755"/>
    <lineage>
        <taxon>unclassified sequences</taxon>
        <taxon>metagenomes</taxon>
        <taxon>ecological metagenomes</taxon>
    </lineage>
</organism>
<protein>
    <submittedName>
        <fullName evidence="1">Uncharacterized protein</fullName>
    </submittedName>
</protein>
<gene>
    <name evidence="1" type="ORF">S03H2_25071</name>
</gene>
<accession>X1FPR0</accession>
<dbReference type="AlphaFoldDB" id="X1FPR0"/>